<dbReference type="PANTHER" id="PTHR48090">
    <property type="entry name" value="UNDECAPRENYL-PHOSPHATE 4-DEOXY-4-FORMAMIDO-L-ARABINOSE TRANSFERASE-RELATED"/>
    <property type="match status" value="1"/>
</dbReference>
<name>A0A8J2XS79_9BACT</name>
<evidence type="ECO:0000259" key="1">
    <source>
        <dbReference type="Pfam" id="PF00535"/>
    </source>
</evidence>
<dbReference type="InterPro" id="IPR001173">
    <property type="entry name" value="Glyco_trans_2-like"/>
</dbReference>
<reference evidence="2" key="1">
    <citation type="journal article" date="2014" name="Int. J. Syst. Evol. Microbiol.">
        <title>Complete genome sequence of Corynebacterium casei LMG S-19264T (=DSM 44701T), isolated from a smear-ripened cheese.</title>
        <authorList>
            <consortium name="US DOE Joint Genome Institute (JGI-PGF)"/>
            <person name="Walter F."/>
            <person name="Albersmeier A."/>
            <person name="Kalinowski J."/>
            <person name="Ruckert C."/>
        </authorList>
    </citation>
    <scope>NUCLEOTIDE SEQUENCE</scope>
    <source>
        <strain evidence="2">CGMCC 1.15448</strain>
    </source>
</reference>
<proteinExistence type="predicted"/>
<dbReference type="CDD" id="cd04179">
    <property type="entry name" value="DPM_DPG-synthase_like"/>
    <property type="match status" value="1"/>
</dbReference>
<dbReference type="AlphaFoldDB" id="A0A8J2XS79"/>
<dbReference type="InterPro" id="IPR029044">
    <property type="entry name" value="Nucleotide-diphossugar_trans"/>
</dbReference>
<protein>
    <recommendedName>
        <fullName evidence="1">Glycosyltransferase 2-like domain-containing protein</fullName>
    </recommendedName>
</protein>
<comment type="caution">
    <text evidence="2">The sequence shown here is derived from an EMBL/GenBank/DDBJ whole genome shotgun (WGS) entry which is preliminary data.</text>
</comment>
<organism evidence="2 3">
    <name type="scientific">Puia dinghuensis</name>
    <dbReference type="NCBI Taxonomy" id="1792502"/>
    <lineage>
        <taxon>Bacteria</taxon>
        <taxon>Pseudomonadati</taxon>
        <taxon>Bacteroidota</taxon>
        <taxon>Chitinophagia</taxon>
        <taxon>Chitinophagales</taxon>
        <taxon>Chitinophagaceae</taxon>
        <taxon>Puia</taxon>
    </lineage>
</organism>
<dbReference type="EMBL" id="BMJC01000003">
    <property type="protein sequence ID" value="GGB07008.1"/>
    <property type="molecule type" value="Genomic_DNA"/>
</dbReference>
<feature type="domain" description="Glycosyltransferase 2-like" evidence="1">
    <location>
        <begin position="9"/>
        <end position="141"/>
    </location>
</feature>
<dbReference type="Gene3D" id="3.90.550.10">
    <property type="entry name" value="Spore Coat Polysaccharide Biosynthesis Protein SpsA, Chain A"/>
    <property type="match status" value="1"/>
</dbReference>
<dbReference type="RefSeq" id="WP_188933593.1">
    <property type="nucleotide sequence ID" value="NZ_BMJC01000003.1"/>
</dbReference>
<keyword evidence="3" id="KW-1185">Reference proteome</keyword>
<dbReference type="SUPFAM" id="SSF53448">
    <property type="entry name" value="Nucleotide-diphospho-sugar transferases"/>
    <property type="match status" value="1"/>
</dbReference>
<gene>
    <name evidence="2" type="ORF">GCM10011511_33110</name>
</gene>
<dbReference type="InterPro" id="IPR050256">
    <property type="entry name" value="Glycosyltransferase_2"/>
</dbReference>
<dbReference type="Proteomes" id="UP000607559">
    <property type="component" value="Unassembled WGS sequence"/>
</dbReference>
<sequence length="235" mass="26764">MSYKPELVVVIPVYNEAENLPALLEDWQPVFQHTGVPYKLILIDDGSKDNSLRLLQTLAAGDPTLEVYTQPNAGHGPAILNGYHRAIDAGAGWIFQIDSDHQLQTTAFRQLWDNRTGYDLLLAQRTRKYASPGRQWVSRFAGWSVRLLFGAGVSDINSPYRLMLSTALQPALSKIPADSFAPNVLITSWFVKKKYRIFITTVHPMDKGLRQSRMNRYFLRGALRSFRQLILFRIK</sequence>
<dbReference type="Pfam" id="PF00535">
    <property type="entry name" value="Glycos_transf_2"/>
    <property type="match status" value="1"/>
</dbReference>
<accession>A0A8J2XS79</accession>
<evidence type="ECO:0000313" key="2">
    <source>
        <dbReference type="EMBL" id="GGB07008.1"/>
    </source>
</evidence>
<evidence type="ECO:0000313" key="3">
    <source>
        <dbReference type="Proteomes" id="UP000607559"/>
    </source>
</evidence>
<reference evidence="2" key="2">
    <citation type="submission" date="2020-09" db="EMBL/GenBank/DDBJ databases">
        <authorList>
            <person name="Sun Q."/>
            <person name="Zhou Y."/>
        </authorList>
    </citation>
    <scope>NUCLEOTIDE SEQUENCE</scope>
    <source>
        <strain evidence="2">CGMCC 1.15448</strain>
    </source>
</reference>